<accession>A0A176QCS9</accession>
<keyword evidence="2" id="KW-1185">Reference proteome</keyword>
<sequence>MVVSAVLRHRPHPRRREIVSLFAAATCDVTAKTDAYFDSAAQTLGAALLLAAAKGERSMLDVHRWVRQPDDREPEDLLIAAGEDSASVDVESARTKTPKQRDGIYGSAENLLSWLRNPSLIPWITPDEGWVEFSPERCVRSTDTLHLLSTEGPGGLARVCPPRPRW</sequence>
<organism evidence="1 2">
    <name type="scientific">Janibacter melonis</name>
    <dbReference type="NCBI Taxonomy" id="262209"/>
    <lineage>
        <taxon>Bacteria</taxon>
        <taxon>Bacillati</taxon>
        <taxon>Actinomycetota</taxon>
        <taxon>Actinomycetes</taxon>
        <taxon>Micrococcales</taxon>
        <taxon>Intrasporangiaceae</taxon>
        <taxon>Janibacter</taxon>
    </lineage>
</organism>
<evidence type="ECO:0000313" key="1">
    <source>
        <dbReference type="EMBL" id="OAB87486.1"/>
    </source>
</evidence>
<dbReference type="Proteomes" id="UP000076976">
    <property type="component" value="Unassembled WGS sequence"/>
</dbReference>
<protein>
    <submittedName>
        <fullName evidence="1">Uncharacterized protein</fullName>
    </submittedName>
</protein>
<dbReference type="EMBL" id="LQZG01000002">
    <property type="protein sequence ID" value="OAB87486.1"/>
    <property type="molecule type" value="Genomic_DNA"/>
</dbReference>
<dbReference type="AlphaFoldDB" id="A0A176QCS9"/>
<proteinExistence type="predicted"/>
<dbReference type="STRING" id="262209.AWH69_05255"/>
<comment type="caution">
    <text evidence="1">The sequence shown here is derived from an EMBL/GenBank/DDBJ whole genome shotgun (WGS) entry which is preliminary data.</text>
</comment>
<gene>
    <name evidence="1" type="ORF">AWH69_05255</name>
</gene>
<reference evidence="1 2" key="1">
    <citation type="submission" date="2016-01" db="EMBL/GenBank/DDBJ databases">
        <title>Janibacter melonis strain CD11_4 genome sequencing and assembly.</title>
        <authorList>
            <person name="Nair G.R."/>
            <person name="Kaur G."/>
            <person name="Chander A.M."/>
            <person name="Mayilraj S."/>
        </authorList>
    </citation>
    <scope>NUCLEOTIDE SEQUENCE [LARGE SCALE GENOMIC DNA]</scope>
    <source>
        <strain evidence="1 2">CD11-4</strain>
    </source>
</reference>
<evidence type="ECO:0000313" key="2">
    <source>
        <dbReference type="Proteomes" id="UP000076976"/>
    </source>
</evidence>
<name>A0A176QCS9_9MICO</name>